<dbReference type="Proteomes" id="UP000261540">
    <property type="component" value="Unplaced"/>
</dbReference>
<dbReference type="InterPro" id="IPR051261">
    <property type="entry name" value="NLR"/>
</dbReference>
<reference evidence="3" key="2">
    <citation type="submission" date="2025-09" db="UniProtKB">
        <authorList>
            <consortium name="Ensembl"/>
        </authorList>
    </citation>
    <scope>IDENTIFICATION</scope>
</reference>
<evidence type="ECO:0000256" key="1">
    <source>
        <dbReference type="ARBA" id="ARBA00022614"/>
    </source>
</evidence>
<dbReference type="SUPFAM" id="SSF52047">
    <property type="entry name" value="RNI-like"/>
    <property type="match status" value="1"/>
</dbReference>
<keyword evidence="1" id="KW-0433">Leucine-rich repeat</keyword>
<reference evidence="3" key="1">
    <citation type="submission" date="2025-08" db="UniProtKB">
        <authorList>
            <consortium name="Ensembl"/>
        </authorList>
    </citation>
    <scope>IDENTIFICATION</scope>
</reference>
<dbReference type="AlphaFoldDB" id="A0A3B3Q7Y1"/>
<evidence type="ECO:0000313" key="3">
    <source>
        <dbReference type="Ensembl" id="ENSPKIP00000001501.1"/>
    </source>
</evidence>
<evidence type="ECO:0008006" key="5">
    <source>
        <dbReference type="Google" id="ProtNLM"/>
    </source>
</evidence>
<dbReference type="PANTHER" id="PTHR24106">
    <property type="entry name" value="NACHT, LRR AND CARD DOMAINS-CONTAINING"/>
    <property type="match status" value="1"/>
</dbReference>
<accession>A0A3B3Q7Y1</accession>
<organism evidence="3 4">
    <name type="scientific">Paramormyrops kingsleyae</name>
    <dbReference type="NCBI Taxonomy" id="1676925"/>
    <lineage>
        <taxon>Eukaryota</taxon>
        <taxon>Metazoa</taxon>
        <taxon>Chordata</taxon>
        <taxon>Craniata</taxon>
        <taxon>Vertebrata</taxon>
        <taxon>Euteleostomi</taxon>
        <taxon>Actinopterygii</taxon>
        <taxon>Neopterygii</taxon>
        <taxon>Teleostei</taxon>
        <taxon>Osteoglossocephala</taxon>
        <taxon>Osteoglossomorpha</taxon>
        <taxon>Osteoglossiformes</taxon>
        <taxon>Mormyridae</taxon>
        <taxon>Paramormyrops</taxon>
    </lineage>
</organism>
<keyword evidence="4" id="KW-1185">Reference proteome</keyword>
<evidence type="ECO:0000313" key="4">
    <source>
        <dbReference type="Proteomes" id="UP000261540"/>
    </source>
</evidence>
<sequence length="280" mass="31478">MTINLFHCLNELGDNSLVEEVQRYLNSGHLSAEDLSPEQWSALAFVLLMSEKELDVFDLKKFIRSEERGYQLMWGCENTPYRAVLHVASVLRSNSSPLRELDLSDNGLNNEHLSMFEQRDPEVKLLSAGLGDSNCKLEILKLSCCKVREEDCSFLASALRSNPSHLRELDLSNNKPGDSGVKLLSAVLEDPTSFFFYYCLISPNLSALDLWLCLIFLRLNWCELTEKCCEALASALRSNSSPLRELDLSDNDLQDSGVKLLSAGLADLPCKLEILRAFFC</sequence>
<keyword evidence="2" id="KW-0677">Repeat</keyword>
<dbReference type="GeneTree" id="ENSGT01150000286927"/>
<dbReference type="InterPro" id="IPR032675">
    <property type="entry name" value="LRR_dom_sf"/>
</dbReference>
<dbReference type="Ensembl" id="ENSPKIT00000025421.1">
    <property type="protein sequence ID" value="ENSPKIP00000001501.1"/>
    <property type="gene ID" value="ENSPKIG00000019750.1"/>
</dbReference>
<dbReference type="InterPro" id="IPR001611">
    <property type="entry name" value="Leu-rich_rpt"/>
</dbReference>
<dbReference type="SMART" id="SM00368">
    <property type="entry name" value="LRR_RI"/>
    <property type="match status" value="5"/>
</dbReference>
<dbReference type="Gene3D" id="3.80.10.10">
    <property type="entry name" value="Ribonuclease Inhibitor"/>
    <property type="match status" value="2"/>
</dbReference>
<proteinExistence type="predicted"/>
<evidence type="ECO:0000256" key="2">
    <source>
        <dbReference type="ARBA" id="ARBA00022737"/>
    </source>
</evidence>
<protein>
    <recommendedName>
        <fullName evidence="5">NACHT LRR and PYD domain-containing protein</fullName>
    </recommendedName>
</protein>
<dbReference type="Pfam" id="PF13516">
    <property type="entry name" value="LRR_6"/>
    <property type="match status" value="4"/>
</dbReference>
<name>A0A3B3Q7Y1_9TELE</name>